<dbReference type="Proteomes" id="UP000698028">
    <property type="component" value="Unassembled WGS sequence"/>
</dbReference>
<organism evidence="1 2">
    <name type="scientific">Sphingomicrobium clamense</name>
    <dbReference type="NCBI Taxonomy" id="2851013"/>
    <lineage>
        <taxon>Bacteria</taxon>
        <taxon>Pseudomonadati</taxon>
        <taxon>Pseudomonadota</taxon>
        <taxon>Alphaproteobacteria</taxon>
        <taxon>Sphingomonadales</taxon>
        <taxon>Sphingomonadaceae</taxon>
        <taxon>Sphingomicrobium</taxon>
    </lineage>
</organism>
<proteinExistence type="predicted"/>
<name>A0ABS6V6D2_9SPHN</name>
<keyword evidence="2" id="KW-1185">Reference proteome</keyword>
<sequence>MFSAFSVFLGFQFGAIEMLIPPPPMPPAYEFQVTWHCQPNRTSYVLVSKVQDGTYWRIQLEELVIDGVEVPESVREPLVQHAANAIDYHGVSPSCANEAEGVALVT</sequence>
<dbReference type="EMBL" id="JAHVAH010000001">
    <property type="protein sequence ID" value="MBW0145074.1"/>
    <property type="molecule type" value="Genomic_DNA"/>
</dbReference>
<accession>A0ABS6V6D2</accession>
<evidence type="ECO:0000313" key="1">
    <source>
        <dbReference type="EMBL" id="MBW0145074.1"/>
    </source>
</evidence>
<evidence type="ECO:0008006" key="3">
    <source>
        <dbReference type="Google" id="ProtNLM"/>
    </source>
</evidence>
<dbReference type="RefSeq" id="WP_218633012.1">
    <property type="nucleotide sequence ID" value="NZ_JAHVAH010000001.1"/>
</dbReference>
<gene>
    <name evidence="1" type="ORF">KTQ36_07165</name>
</gene>
<reference evidence="1 2" key="1">
    <citation type="submission" date="2021-07" db="EMBL/GenBank/DDBJ databases">
        <title>The draft genome sequence of Sphingomicrobium sp. B8.</title>
        <authorList>
            <person name="Mu L."/>
        </authorList>
    </citation>
    <scope>NUCLEOTIDE SEQUENCE [LARGE SCALE GENOMIC DNA]</scope>
    <source>
        <strain evidence="1 2">B8</strain>
    </source>
</reference>
<protein>
    <recommendedName>
        <fullName evidence="3">DUF5086 domain-containing protein</fullName>
    </recommendedName>
</protein>
<evidence type="ECO:0000313" key="2">
    <source>
        <dbReference type="Proteomes" id="UP000698028"/>
    </source>
</evidence>
<comment type="caution">
    <text evidence="1">The sequence shown here is derived from an EMBL/GenBank/DDBJ whole genome shotgun (WGS) entry which is preliminary data.</text>
</comment>